<dbReference type="AlphaFoldDB" id="A0A852U2Z6"/>
<keyword evidence="3" id="KW-1185">Reference proteome</keyword>
<accession>A0A852U2Z6</accession>
<comment type="caution">
    <text evidence="2">The sequence shown here is derived from an EMBL/GenBank/DDBJ whole genome shotgun (WGS) entry which is preliminary data.</text>
</comment>
<dbReference type="Proteomes" id="UP000589036">
    <property type="component" value="Unassembled WGS sequence"/>
</dbReference>
<proteinExistence type="predicted"/>
<protein>
    <submittedName>
        <fullName evidence="2">Uncharacterized protein</fullName>
    </submittedName>
</protein>
<organism evidence="2 3">
    <name type="scientific">Spinactinospora alkalitolerans</name>
    <dbReference type="NCBI Taxonomy" id="687207"/>
    <lineage>
        <taxon>Bacteria</taxon>
        <taxon>Bacillati</taxon>
        <taxon>Actinomycetota</taxon>
        <taxon>Actinomycetes</taxon>
        <taxon>Streptosporangiales</taxon>
        <taxon>Nocardiopsidaceae</taxon>
        <taxon>Spinactinospora</taxon>
    </lineage>
</organism>
<dbReference type="EMBL" id="JACCCC010000001">
    <property type="protein sequence ID" value="NYE48330.1"/>
    <property type="molecule type" value="Genomic_DNA"/>
</dbReference>
<dbReference type="RefSeq" id="WP_179644137.1">
    <property type="nucleotide sequence ID" value="NZ_BAAAYY010000004.1"/>
</dbReference>
<evidence type="ECO:0000313" key="2">
    <source>
        <dbReference type="EMBL" id="NYE48330.1"/>
    </source>
</evidence>
<name>A0A852U2Z6_9ACTN</name>
<feature type="transmembrane region" description="Helical" evidence="1">
    <location>
        <begin position="36"/>
        <end position="58"/>
    </location>
</feature>
<gene>
    <name evidence="2" type="ORF">HDA32_003450</name>
</gene>
<feature type="transmembrane region" description="Helical" evidence="1">
    <location>
        <begin position="143"/>
        <end position="165"/>
    </location>
</feature>
<keyword evidence="1" id="KW-1133">Transmembrane helix</keyword>
<feature type="transmembrane region" description="Helical" evidence="1">
    <location>
        <begin position="70"/>
        <end position="91"/>
    </location>
</feature>
<feature type="transmembrane region" description="Helical" evidence="1">
    <location>
        <begin position="111"/>
        <end position="131"/>
    </location>
</feature>
<keyword evidence="1" id="KW-0812">Transmembrane</keyword>
<evidence type="ECO:0000313" key="3">
    <source>
        <dbReference type="Proteomes" id="UP000589036"/>
    </source>
</evidence>
<reference evidence="2 3" key="1">
    <citation type="submission" date="2020-07" db="EMBL/GenBank/DDBJ databases">
        <title>Sequencing the genomes of 1000 actinobacteria strains.</title>
        <authorList>
            <person name="Klenk H.-P."/>
        </authorList>
    </citation>
    <scope>NUCLEOTIDE SEQUENCE [LARGE SCALE GENOMIC DNA]</scope>
    <source>
        <strain evidence="2 3">CXB654</strain>
    </source>
</reference>
<evidence type="ECO:0000256" key="1">
    <source>
        <dbReference type="SAM" id="Phobius"/>
    </source>
</evidence>
<sequence>MAWAIALWCIGFAAVNLVYEASGRFSDGPLAEYGPALSVMTWLVVVLKVAGAGVALLSVTRRPIPVPANLLAVLVWGAFALLGLYTLGSVVQAVGMVTGLLGSADRIDAAAVGYVLFFLAGAVGYGVLAVSHSRRSATPTAPVLLGVLGAPVLLGVVLVAVPALLTALGVMPH</sequence>
<keyword evidence="1" id="KW-0472">Membrane</keyword>